<dbReference type="EMBL" id="UGUA01000001">
    <property type="protein sequence ID" value="SUC33726.1"/>
    <property type="molecule type" value="Genomic_DNA"/>
</dbReference>
<evidence type="ECO:0000313" key="3">
    <source>
        <dbReference type="Proteomes" id="UP000255129"/>
    </source>
</evidence>
<reference evidence="2 3" key="1">
    <citation type="submission" date="2018-06" db="EMBL/GenBank/DDBJ databases">
        <authorList>
            <consortium name="Pathogen Informatics"/>
            <person name="Doyle S."/>
        </authorList>
    </citation>
    <scope>NUCLEOTIDE SEQUENCE [LARGE SCALE GENOMIC DNA]</scope>
    <source>
        <strain evidence="2 3">NCTC12026</strain>
    </source>
</reference>
<evidence type="ECO:0000256" key="1">
    <source>
        <dbReference type="SAM" id="Phobius"/>
    </source>
</evidence>
<protein>
    <submittedName>
        <fullName evidence="2">Uncharacterized protein</fullName>
    </submittedName>
</protein>
<accession>A0A379FYI6</accession>
<sequence length="96" mass="10964">MSETKAYLLSAGVSLTCSMLLFAAFSYSDNSKQIQSLAEKSRQPVYLINQEKMNKEMAVIMLPMLQKQHQEEEARTKIKKPTTVYAPEQLQNSRGY</sequence>
<organism evidence="2 3">
    <name type="scientific">Providencia rustigianii</name>
    <dbReference type="NCBI Taxonomy" id="158850"/>
    <lineage>
        <taxon>Bacteria</taxon>
        <taxon>Pseudomonadati</taxon>
        <taxon>Pseudomonadota</taxon>
        <taxon>Gammaproteobacteria</taxon>
        <taxon>Enterobacterales</taxon>
        <taxon>Morganellaceae</taxon>
        <taxon>Providencia</taxon>
    </lineage>
</organism>
<dbReference type="Proteomes" id="UP000255129">
    <property type="component" value="Unassembled WGS sequence"/>
</dbReference>
<dbReference type="OrthoDB" id="31508at1903414"/>
<name>A0A379FYI6_9GAMM</name>
<dbReference type="RefSeq" id="WP_011039799.1">
    <property type="nucleotide sequence ID" value="NZ_UGUA01000001.1"/>
</dbReference>
<gene>
    <name evidence="2" type="ORF">NCTC12026_00047</name>
</gene>
<evidence type="ECO:0000313" key="2">
    <source>
        <dbReference type="EMBL" id="SUC33726.1"/>
    </source>
</evidence>
<proteinExistence type="predicted"/>
<feature type="transmembrane region" description="Helical" evidence="1">
    <location>
        <begin position="6"/>
        <end position="27"/>
    </location>
</feature>
<keyword evidence="1" id="KW-0472">Membrane</keyword>
<dbReference type="GeneID" id="89492338"/>
<keyword evidence="1" id="KW-1133">Transmembrane helix</keyword>
<dbReference type="AlphaFoldDB" id="A0A379FYI6"/>
<keyword evidence="1" id="KW-0812">Transmembrane</keyword>